<comment type="caution">
    <text evidence="1">The sequence shown here is derived from an EMBL/GenBank/DDBJ whole genome shotgun (WGS) entry which is preliminary data.</text>
</comment>
<dbReference type="AlphaFoldDB" id="A0A151MZL9"/>
<keyword evidence="2" id="KW-1185">Reference proteome</keyword>
<sequence length="86" mass="9085">MPGEQLVHPPPLLQHLACTHLASGELVGAAPSQTLEEIISGARSLECAIELHRRPAEQTCQRGHGNPGNPATATGACFKPCFRHVA</sequence>
<dbReference type="EMBL" id="AKHW03004453">
    <property type="protein sequence ID" value="KYO29928.1"/>
    <property type="molecule type" value="Genomic_DNA"/>
</dbReference>
<reference evidence="1 2" key="1">
    <citation type="journal article" date="2012" name="Genome Biol.">
        <title>Sequencing three crocodilian genomes to illuminate the evolution of archosaurs and amniotes.</title>
        <authorList>
            <person name="St John J.A."/>
            <person name="Braun E.L."/>
            <person name="Isberg S.R."/>
            <person name="Miles L.G."/>
            <person name="Chong A.Y."/>
            <person name="Gongora J."/>
            <person name="Dalzell P."/>
            <person name="Moran C."/>
            <person name="Bed'hom B."/>
            <person name="Abzhanov A."/>
            <person name="Burgess S.C."/>
            <person name="Cooksey A.M."/>
            <person name="Castoe T.A."/>
            <person name="Crawford N.G."/>
            <person name="Densmore L.D."/>
            <person name="Drew J.C."/>
            <person name="Edwards S.V."/>
            <person name="Faircloth B.C."/>
            <person name="Fujita M.K."/>
            <person name="Greenwold M.J."/>
            <person name="Hoffmann F.G."/>
            <person name="Howard J.M."/>
            <person name="Iguchi T."/>
            <person name="Janes D.E."/>
            <person name="Khan S.Y."/>
            <person name="Kohno S."/>
            <person name="de Koning A.J."/>
            <person name="Lance S.L."/>
            <person name="McCarthy F.M."/>
            <person name="McCormack J.E."/>
            <person name="Merchant M.E."/>
            <person name="Peterson D.G."/>
            <person name="Pollock D.D."/>
            <person name="Pourmand N."/>
            <person name="Raney B.J."/>
            <person name="Roessler K.A."/>
            <person name="Sanford J.R."/>
            <person name="Sawyer R.H."/>
            <person name="Schmidt C.J."/>
            <person name="Triplett E.W."/>
            <person name="Tuberville T.D."/>
            <person name="Venegas-Anaya M."/>
            <person name="Howard J.T."/>
            <person name="Jarvis E.D."/>
            <person name="Guillette L.J.Jr."/>
            <person name="Glenn T.C."/>
            <person name="Green R.E."/>
            <person name="Ray D.A."/>
        </authorList>
    </citation>
    <scope>NUCLEOTIDE SEQUENCE [LARGE SCALE GENOMIC DNA]</scope>
    <source>
        <strain evidence="1">KSC_2009_1</strain>
    </source>
</reference>
<protein>
    <submittedName>
        <fullName evidence="1">Uncharacterized protein</fullName>
    </submittedName>
</protein>
<evidence type="ECO:0000313" key="2">
    <source>
        <dbReference type="Proteomes" id="UP000050525"/>
    </source>
</evidence>
<gene>
    <name evidence="1" type="ORF">Y1Q_0003932</name>
</gene>
<organism evidence="1 2">
    <name type="scientific">Alligator mississippiensis</name>
    <name type="common">American alligator</name>
    <dbReference type="NCBI Taxonomy" id="8496"/>
    <lineage>
        <taxon>Eukaryota</taxon>
        <taxon>Metazoa</taxon>
        <taxon>Chordata</taxon>
        <taxon>Craniata</taxon>
        <taxon>Vertebrata</taxon>
        <taxon>Euteleostomi</taxon>
        <taxon>Archelosauria</taxon>
        <taxon>Archosauria</taxon>
        <taxon>Crocodylia</taxon>
        <taxon>Alligatoridae</taxon>
        <taxon>Alligatorinae</taxon>
        <taxon>Alligator</taxon>
    </lineage>
</organism>
<dbReference type="Proteomes" id="UP000050525">
    <property type="component" value="Unassembled WGS sequence"/>
</dbReference>
<evidence type="ECO:0000313" key="1">
    <source>
        <dbReference type="EMBL" id="KYO29928.1"/>
    </source>
</evidence>
<accession>A0A151MZL9</accession>
<proteinExistence type="predicted"/>
<name>A0A151MZL9_ALLMI</name>